<dbReference type="NCBIfam" id="TIGR01401">
    <property type="entry name" value="fliR_like_III"/>
    <property type="match status" value="1"/>
</dbReference>
<dbReference type="GO" id="GO:0006605">
    <property type="term" value="P:protein targeting"/>
    <property type="evidence" value="ECO:0007669"/>
    <property type="project" value="UniProtKB-UniRule"/>
</dbReference>
<comment type="subcellular location">
    <subcellularLocation>
        <location evidence="1 7">Cell membrane</location>
        <topology evidence="1 7">Multi-pass membrane protein</topology>
    </subcellularLocation>
</comment>
<gene>
    <name evidence="8" type="ORF">KL86CIT2_30061</name>
    <name evidence="9" type="ORF">KM92CIT3_80756</name>
</gene>
<feature type="transmembrane region" description="Helical" evidence="7">
    <location>
        <begin position="183"/>
        <end position="204"/>
    </location>
</feature>
<name>A0A212I9H1_9ENTR</name>
<feature type="transmembrane region" description="Helical" evidence="7">
    <location>
        <begin position="113"/>
        <end position="132"/>
    </location>
</feature>
<protein>
    <submittedName>
        <fullName evidence="8">Type III secretion system protein</fullName>
    </submittedName>
</protein>
<evidence type="ECO:0000256" key="5">
    <source>
        <dbReference type="ARBA" id="ARBA00022989"/>
    </source>
</evidence>
<dbReference type="PANTHER" id="PTHR30065">
    <property type="entry name" value="FLAGELLAR BIOSYNTHETIC PROTEIN FLIR"/>
    <property type="match status" value="1"/>
</dbReference>
<reference evidence="8" key="1">
    <citation type="submission" date="2016-04" db="EMBL/GenBank/DDBJ databases">
        <authorList>
            <person name="Evans L.H."/>
            <person name="Alamgir A."/>
            <person name="Owens N."/>
            <person name="Weber N.D."/>
            <person name="Virtaneva K."/>
            <person name="Barbian K."/>
            <person name="Babar A."/>
            <person name="Rosenke K."/>
        </authorList>
    </citation>
    <scope>NUCLEOTIDE SEQUENCE</scope>
    <source>
        <strain evidence="8">86-2</strain>
        <strain evidence="9">92-3</strain>
    </source>
</reference>
<evidence type="ECO:0000256" key="1">
    <source>
        <dbReference type="ARBA" id="ARBA00004651"/>
    </source>
</evidence>
<dbReference type="AlphaFoldDB" id="A0A212I9H1"/>
<evidence type="ECO:0000256" key="7">
    <source>
        <dbReference type="RuleBase" id="RU362072"/>
    </source>
</evidence>
<keyword evidence="4 7" id="KW-0812">Transmembrane</keyword>
<dbReference type="PRINTS" id="PR00953">
    <property type="entry name" value="TYPE3IMRPROT"/>
</dbReference>
<evidence type="ECO:0000256" key="3">
    <source>
        <dbReference type="ARBA" id="ARBA00022475"/>
    </source>
</evidence>
<evidence type="ECO:0000256" key="4">
    <source>
        <dbReference type="ARBA" id="ARBA00022692"/>
    </source>
</evidence>
<dbReference type="PANTHER" id="PTHR30065:SF1">
    <property type="entry name" value="SURFACE PRESENTATION OF ANTIGENS PROTEIN SPAR"/>
    <property type="match status" value="1"/>
</dbReference>
<proteinExistence type="inferred from homology"/>
<keyword evidence="3 7" id="KW-1003">Cell membrane</keyword>
<sequence>MNVYVLYHEYILLIVIGMARLLPITFFLPWFNSQVLGGMLAKNVITCFMLLGFLPLLSVQFPMAPAAPPMVIIVREAIIGLLCGICLSVPFWIALVVGEVIDNQRGATISSTMNPGIGVETSVFASFMNYFYGATFMLSGGMVTLCEAIKKSYQIFPVAQSFHFDKALALQVVHLVNELMLKALILVGPIVVALFVTECALGLLSRFASQLNAFSVALTLKSVIAIFVLLIYLTPLLISQLTGLRLSDFLPKN</sequence>
<evidence type="ECO:0000313" key="9">
    <source>
        <dbReference type="EMBL" id="SBV68184.1"/>
    </source>
</evidence>
<comment type="similarity">
    <text evidence="2 7">Belongs to the FliR/MopE/SpaR family.</text>
</comment>
<evidence type="ECO:0000313" key="8">
    <source>
        <dbReference type="EMBL" id="SBV63425.1"/>
    </source>
</evidence>
<accession>A0A212I9H1</accession>
<feature type="transmembrane region" description="Helical" evidence="7">
    <location>
        <begin position="6"/>
        <end position="28"/>
    </location>
</feature>
<dbReference type="GO" id="GO:0005886">
    <property type="term" value="C:plasma membrane"/>
    <property type="evidence" value="ECO:0007669"/>
    <property type="project" value="UniProtKB-SubCell"/>
</dbReference>
<dbReference type="Pfam" id="PF01311">
    <property type="entry name" value="Bac_export_1"/>
    <property type="match status" value="1"/>
</dbReference>
<evidence type="ECO:0000256" key="6">
    <source>
        <dbReference type="ARBA" id="ARBA00023136"/>
    </source>
</evidence>
<feature type="transmembrane region" description="Helical" evidence="7">
    <location>
        <begin position="216"/>
        <end position="238"/>
    </location>
</feature>
<dbReference type="EMBL" id="FLUA01000027">
    <property type="protein sequence ID" value="SBV63425.1"/>
    <property type="molecule type" value="Genomic_DNA"/>
</dbReference>
<dbReference type="EMBL" id="FLUB01000020">
    <property type="protein sequence ID" value="SBV68184.1"/>
    <property type="molecule type" value="Genomic_DNA"/>
</dbReference>
<keyword evidence="6 7" id="KW-0472">Membrane</keyword>
<organism evidence="8">
    <name type="scientific">uncultured Citrobacter sp</name>
    <dbReference type="NCBI Taxonomy" id="200446"/>
    <lineage>
        <taxon>Bacteria</taxon>
        <taxon>Pseudomonadati</taxon>
        <taxon>Pseudomonadota</taxon>
        <taxon>Gammaproteobacteria</taxon>
        <taxon>Enterobacterales</taxon>
        <taxon>Enterobacteriaceae</taxon>
        <taxon>Citrobacter</taxon>
        <taxon>environmental samples</taxon>
    </lineage>
</organism>
<evidence type="ECO:0000256" key="2">
    <source>
        <dbReference type="ARBA" id="ARBA00009772"/>
    </source>
</evidence>
<feature type="transmembrane region" description="Helical" evidence="7">
    <location>
        <begin position="40"/>
        <end position="57"/>
    </location>
</feature>
<keyword evidence="5 7" id="KW-1133">Transmembrane helix</keyword>
<dbReference type="InterPro" id="IPR006304">
    <property type="entry name" value="T3SS_SpaR/YscT"/>
</dbReference>
<dbReference type="InterPro" id="IPR002010">
    <property type="entry name" value="T3SS_IM_R"/>
</dbReference>
<feature type="transmembrane region" description="Helical" evidence="7">
    <location>
        <begin position="77"/>
        <end position="101"/>
    </location>
</feature>
<dbReference type="RefSeq" id="WP_052739225.1">
    <property type="nucleotide sequence ID" value="NZ_LT598669.1"/>
</dbReference>